<dbReference type="PROSITE" id="PS51082">
    <property type="entry name" value="WH2"/>
    <property type="match status" value="5"/>
</dbReference>
<feature type="region of interest" description="Disordered" evidence="1">
    <location>
        <begin position="297"/>
        <end position="536"/>
    </location>
</feature>
<feature type="compositionally biased region" description="Low complexity" evidence="1">
    <location>
        <begin position="949"/>
        <end position="958"/>
    </location>
</feature>
<feature type="signal peptide" evidence="2">
    <location>
        <begin position="1"/>
        <end position="19"/>
    </location>
</feature>
<feature type="compositionally biased region" description="Polar residues" evidence="1">
    <location>
        <begin position="603"/>
        <end position="631"/>
    </location>
</feature>
<comment type="caution">
    <text evidence="4">The sequence shown here is derived from an EMBL/GenBank/DDBJ whole genome shotgun (WGS) entry which is preliminary data.</text>
</comment>
<accession>A0AAD4QYV3</accession>
<feature type="compositionally biased region" description="Polar residues" evidence="1">
    <location>
        <begin position="382"/>
        <end position="394"/>
    </location>
</feature>
<feature type="domain" description="WH2" evidence="3">
    <location>
        <begin position="975"/>
        <end position="993"/>
    </location>
</feature>
<evidence type="ECO:0000259" key="3">
    <source>
        <dbReference type="PROSITE" id="PS51082"/>
    </source>
</evidence>
<feature type="compositionally biased region" description="Polar residues" evidence="1">
    <location>
        <begin position="128"/>
        <end position="143"/>
    </location>
</feature>
<feature type="region of interest" description="Disordered" evidence="1">
    <location>
        <begin position="921"/>
        <end position="967"/>
    </location>
</feature>
<feature type="compositionally biased region" description="Pro residues" evidence="1">
    <location>
        <begin position="774"/>
        <end position="788"/>
    </location>
</feature>
<dbReference type="AlphaFoldDB" id="A0AAD4QYV3"/>
<feature type="compositionally biased region" description="Polar residues" evidence="1">
    <location>
        <begin position="642"/>
        <end position="673"/>
    </location>
</feature>
<dbReference type="Proteomes" id="UP001201812">
    <property type="component" value="Unassembled WGS sequence"/>
</dbReference>
<evidence type="ECO:0000313" key="5">
    <source>
        <dbReference type="Proteomes" id="UP001201812"/>
    </source>
</evidence>
<feature type="compositionally biased region" description="Polar residues" evidence="1">
    <location>
        <begin position="357"/>
        <end position="369"/>
    </location>
</feature>
<feature type="region of interest" description="Disordered" evidence="1">
    <location>
        <begin position="1018"/>
        <end position="1046"/>
    </location>
</feature>
<name>A0AAD4QYV3_9BILA</name>
<dbReference type="SMART" id="SM00246">
    <property type="entry name" value="WH2"/>
    <property type="match status" value="5"/>
</dbReference>
<feature type="compositionally biased region" description="Polar residues" evidence="1">
    <location>
        <begin position="432"/>
        <end position="451"/>
    </location>
</feature>
<dbReference type="EMBL" id="JAKKPZ010000066">
    <property type="protein sequence ID" value="KAI1704557.1"/>
    <property type="molecule type" value="Genomic_DNA"/>
</dbReference>
<gene>
    <name evidence="4" type="ORF">DdX_14191</name>
</gene>
<feature type="region of interest" description="Disordered" evidence="1">
    <location>
        <begin position="1093"/>
        <end position="1132"/>
    </location>
</feature>
<feature type="region of interest" description="Disordered" evidence="1">
    <location>
        <begin position="101"/>
        <end position="143"/>
    </location>
</feature>
<keyword evidence="5" id="KW-1185">Reference proteome</keyword>
<evidence type="ECO:0000256" key="2">
    <source>
        <dbReference type="SAM" id="SignalP"/>
    </source>
</evidence>
<protein>
    <submittedName>
        <fullName evidence="4">WH2 motif domain-containing protein</fullName>
    </submittedName>
</protein>
<feature type="compositionally biased region" description="Pro residues" evidence="1">
    <location>
        <begin position="924"/>
        <end position="948"/>
    </location>
</feature>
<dbReference type="Pfam" id="PF02205">
    <property type="entry name" value="WH2"/>
    <property type="match status" value="4"/>
</dbReference>
<feature type="compositionally biased region" description="Polar residues" evidence="1">
    <location>
        <begin position="407"/>
        <end position="419"/>
    </location>
</feature>
<evidence type="ECO:0000313" key="4">
    <source>
        <dbReference type="EMBL" id="KAI1704557.1"/>
    </source>
</evidence>
<dbReference type="InterPro" id="IPR003124">
    <property type="entry name" value="WH2_dom"/>
</dbReference>
<sequence length="1143" mass="124048">MKNWLISILLCSISAEIDRRKVEKRRNQRKGEHVLIAAGYDLDLRPATGEVSVQKRDWREFGPEERGFGQRQGFGQRRSPWIKYCSRLDNLLKEGDSKAYESVEVDKSAQNRRSSAPSPYLHDENRQSETPASQNANSSRLSPNVMTQSYYSASDMDESDLLDGLSLDDEDAARLLEEFEVDEYDDAARRARSATPYGSSSAPVKKKKIIVKKKIVKKASESTPDKKSASTSNLASDKKICTGDIFKINVKINVPKSRGKIGQAYMNAVQEKKSASPLPSYAGGQIGQKYIIATQEKKSLSPAPQEVKNQPAKTYLNTIQDKKSPSPAPQEVKNQPAKTYLSTIQDKKSPSLAPQEVKNQPAKTYLSTIQDKKSPSPAPQEVKNQPAKTYLNTIQDKKSPSPAPQEVKNQPAKTYLSTIQDKKSPSPAPQEVKNQLGSSYLNAIQNRTSLSPVPAEVKNQAQDQKSATNSASAAPVKKSWSPVPQKAPCPGGISFLSAAQEKKSPVPVVQDQKPEIKNQPAKPYLSPIQDKKSPLPVLQEVKILPAKSYLNTIQDKKSISPAPQDQRPEIKNQPVKSYLSTIQDKKSISPAPQDQRPEIKNQPAKTYLSTTQVKKSASQPPALTQNGTSKPVINGIQDKKVANNTSGPAQTQNHLTKPQITITEANKAYGSQTLEKKPEEKASPWGTTLERQPRKNEKKVSGPNSLPAPQEKPRSRTPTPAELKYGKLNDPTPRDALLDTIAKGGFKLKHVETNDKSSGVLKPPEQESRSSSVPPAPKLEAPKPPPLNRAPSPAQLKFSDPEPSARQALLNAINAGGFKLRKVETNDRSGLVVDDDERKARSSSQPAPPPPPPGLGQPPAMNRAPSPAVLKHGKGEASARDELFNAINAGGFKLRKVETKDKSGLIVDDEMKASACKIVENQVAPPPPPPMPVKKAPPAPTPPPPPPAAQKAPKVSKPITNPKLLKLGGKDAQVNRAELLNTIKTGGFKLRKVEILDKSAPVLVENQDVATVSSSGYVSVAAPAPPPPPPPPAPGGPRKPKEVTNPAVLKLAKRSGKDVKPDIEALFKSIKSGGIKLRKVETNDKSGLILDDQQMAKKAQAETSSDAVPEAEPEKELPSQENGTEVKKKIKKTKIKVIKKAPA</sequence>
<feature type="domain" description="WH2" evidence="3">
    <location>
        <begin position="805"/>
        <end position="823"/>
    </location>
</feature>
<dbReference type="GO" id="GO:0003779">
    <property type="term" value="F:actin binding"/>
    <property type="evidence" value="ECO:0007669"/>
    <property type="project" value="InterPro"/>
</dbReference>
<feature type="region of interest" description="Disordered" evidence="1">
    <location>
        <begin position="550"/>
        <end position="876"/>
    </location>
</feature>
<organism evidence="4 5">
    <name type="scientific">Ditylenchus destructor</name>
    <dbReference type="NCBI Taxonomy" id="166010"/>
    <lineage>
        <taxon>Eukaryota</taxon>
        <taxon>Metazoa</taxon>
        <taxon>Ecdysozoa</taxon>
        <taxon>Nematoda</taxon>
        <taxon>Chromadorea</taxon>
        <taxon>Rhabditida</taxon>
        <taxon>Tylenchina</taxon>
        <taxon>Tylenchomorpha</taxon>
        <taxon>Sphaerularioidea</taxon>
        <taxon>Anguinidae</taxon>
        <taxon>Anguininae</taxon>
        <taxon>Ditylenchus</taxon>
    </lineage>
</organism>
<reference evidence="4" key="1">
    <citation type="submission" date="2022-01" db="EMBL/GenBank/DDBJ databases">
        <title>Genome Sequence Resource for Two Populations of Ditylenchus destructor, the Migratory Endoparasitic Phytonematode.</title>
        <authorList>
            <person name="Zhang H."/>
            <person name="Lin R."/>
            <person name="Xie B."/>
        </authorList>
    </citation>
    <scope>NUCLEOTIDE SEQUENCE</scope>
    <source>
        <strain evidence="4">BazhouSP</strain>
    </source>
</reference>
<feature type="compositionally biased region" description="Polar residues" evidence="1">
    <location>
        <begin position="459"/>
        <end position="472"/>
    </location>
</feature>
<feature type="chain" id="PRO_5042185664" evidence="2">
    <location>
        <begin position="20"/>
        <end position="1143"/>
    </location>
</feature>
<feature type="compositionally biased region" description="Pro residues" evidence="1">
    <location>
        <begin position="1023"/>
        <end position="1037"/>
    </location>
</feature>
<feature type="compositionally biased region" description="Basic and acidic residues" evidence="1">
    <location>
        <begin position="724"/>
        <end position="737"/>
    </location>
</feature>
<feature type="compositionally biased region" description="Polar residues" evidence="1">
    <location>
        <begin position="332"/>
        <end position="344"/>
    </location>
</feature>
<feature type="compositionally biased region" description="Polar residues" evidence="1">
    <location>
        <begin position="307"/>
        <end position="319"/>
    </location>
</feature>
<proteinExistence type="predicted"/>
<feature type="domain" description="WH2" evidence="3">
    <location>
        <begin position="1062"/>
        <end position="1080"/>
    </location>
</feature>
<dbReference type="PRINTS" id="PR01217">
    <property type="entry name" value="PRICHEXTENSN"/>
</dbReference>
<feature type="domain" description="WH2" evidence="3">
    <location>
        <begin position="879"/>
        <end position="897"/>
    </location>
</feature>
<feature type="domain" description="WH2" evidence="3">
    <location>
        <begin position="733"/>
        <end position="751"/>
    </location>
</feature>
<feature type="compositionally biased region" description="Basic and acidic residues" evidence="1">
    <location>
        <begin position="691"/>
        <end position="700"/>
    </location>
</feature>
<keyword evidence="2" id="KW-0732">Signal</keyword>
<evidence type="ECO:0000256" key="1">
    <source>
        <dbReference type="SAM" id="MobiDB-lite"/>
    </source>
</evidence>
<feature type="compositionally biased region" description="Pro residues" evidence="1">
    <location>
        <begin position="846"/>
        <end position="856"/>
    </location>
</feature>